<feature type="region of interest" description="Disordered" evidence="2">
    <location>
        <begin position="1"/>
        <end position="50"/>
    </location>
</feature>
<reference evidence="3" key="1">
    <citation type="submission" date="2021-03" db="EMBL/GenBank/DDBJ databases">
        <title>Leucobacter chromiisoli sp. nov., isolated from chromium-containing soil of chemical plant.</title>
        <authorList>
            <person name="Xu Z."/>
        </authorList>
    </citation>
    <scope>NUCLEOTIDE SEQUENCE</scope>
    <source>
        <strain evidence="3">A2</strain>
    </source>
</reference>
<gene>
    <name evidence="3" type="ORF">J4H91_14880</name>
</gene>
<proteinExistence type="inferred from homology"/>
<dbReference type="PANTHER" id="PTHR34297">
    <property type="entry name" value="HYPOTHETICAL CYTOSOLIC PROTEIN-RELATED"/>
    <property type="match status" value="1"/>
</dbReference>
<name>A0A939RV66_9MICO</name>
<accession>A0A939RV66</accession>
<evidence type="ECO:0000256" key="2">
    <source>
        <dbReference type="SAM" id="MobiDB-lite"/>
    </source>
</evidence>
<dbReference type="EMBL" id="JAGDYL010000044">
    <property type="protein sequence ID" value="MBO1806585.1"/>
    <property type="molecule type" value="Genomic_DNA"/>
</dbReference>
<dbReference type="RefSeq" id="WP_208047038.1">
    <property type="nucleotide sequence ID" value="NZ_JAGDYL010000044.1"/>
</dbReference>
<feature type="compositionally biased region" description="Polar residues" evidence="2">
    <location>
        <begin position="1"/>
        <end position="18"/>
    </location>
</feature>
<dbReference type="Proteomes" id="UP000664398">
    <property type="component" value="Unassembled WGS sequence"/>
</dbReference>
<organism evidence="3 4">
    <name type="scientific">Leucobacter ruminantium</name>
    <dbReference type="NCBI Taxonomy" id="1289170"/>
    <lineage>
        <taxon>Bacteria</taxon>
        <taxon>Bacillati</taxon>
        <taxon>Actinomycetota</taxon>
        <taxon>Actinomycetes</taxon>
        <taxon>Micrococcales</taxon>
        <taxon>Microbacteriaceae</taxon>
        <taxon>Leucobacter</taxon>
    </lineage>
</organism>
<dbReference type="AlphaFoldDB" id="A0A939RV66"/>
<dbReference type="InterPro" id="IPR005531">
    <property type="entry name" value="Asp23"/>
</dbReference>
<comment type="similarity">
    <text evidence="1">Belongs to the asp23 family.</text>
</comment>
<dbReference type="PANTHER" id="PTHR34297:SF3">
    <property type="entry name" value="ALKALINE SHOCK PROTEIN 23"/>
    <property type="match status" value="1"/>
</dbReference>
<evidence type="ECO:0000313" key="3">
    <source>
        <dbReference type="EMBL" id="MBO1806585.1"/>
    </source>
</evidence>
<keyword evidence="4" id="KW-1185">Reference proteome</keyword>
<dbReference type="Pfam" id="PF03780">
    <property type="entry name" value="Asp23"/>
    <property type="match status" value="1"/>
</dbReference>
<evidence type="ECO:0000313" key="4">
    <source>
        <dbReference type="Proteomes" id="UP000664398"/>
    </source>
</evidence>
<protein>
    <submittedName>
        <fullName evidence="3">Asp23/Gls24 family envelope stress response protein</fullName>
    </submittedName>
</protein>
<evidence type="ECO:0000256" key="1">
    <source>
        <dbReference type="ARBA" id="ARBA00005721"/>
    </source>
</evidence>
<sequence>MATDEMNTTIASEGSTPATRAGKTPGHTSRVDRVPSTFQGAAGDDSQSAGRTTIAEGVVAKVAGIAAREVSGVHALGGGGARAFGAIRDAVNATDLTQGVKVEVGETQAAADITIVVDYPAPIQEVADNVRSAVTAAITRLVGLQVVEVNIDVNDVHLPTDDADDDIESRVS</sequence>
<comment type="caution">
    <text evidence="3">The sequence shown here is derived from an EMBL/GenBank/DDBJ whole genome shotgun (WGS) entry which is preliminary data.</text>
</comment>